<reference evidence="2" key="1">
    <citation type="journal article" date="2020" name="Microb. Genom.">
        <title>Genetic diversity of clinical and environmental Mucorales isolates obtained from an investigation of mucormycosis cases among solid organ transplant recipients.</title>
        <authorList>
            <person name="Nguyen M.H."/>
            <person name="Kaul D."/>
            <person name="Muto C."/>
            <person name="Cheng S.J."/>
            <person name="Richter R.A."/>
            <person name="Bruno V.M."/>
            <person name="Liu G."/>
            <person name="Beyhan S."/>
            <person name="Sundermann A.J."/>
            <person name="Mounaud S."/>
            <person name="Pasculle A.W."/>
            <person name="Nierman W.C."/>
            <person name="Driscoll E."/>
            <person name="Cumbie R."/>
            <person name="Clancy C.J."/>
            <person name="Dupont C.L."/>
        </authorList>
    </citation>
    <scope>NUCLEOTIDE SEQUENCE</scope>
    <source>
        <strain evidence="2">GL16</strain>
    </source>
</reference>
<evidence type="ECO:0000313" key="3">
    <source>
        <dbReference type="Proteomes" id="UP000717996"/>
    </source>
</evidence>
<proteinExistence type="predicted"/>
<evidence type="ECO:0000313" key="2">
    <source>
        <dbReference type="EMBL" id="KAG1521884.1"/>
    </source>
</evidence>
<evidence type="ECO:0000256" key="1">
    <source>
        <dbReference type="SAM" id="MobiDB-lite"/>
    </source>
</evidence>
<name>A0A9P7BYU7_RHIOR</name>
<dbReference type="Proteomes" id="UP000717996">
    <property type="component" value="Unassembled WGS sequence"/>
</dbReference>
<dbReference type="EMBL" id="JAANIT010013588">
    <property type="protein sequence ID" value="KAG1521884.1"/>
    <property type="molecule type" value="Genomic_DNA"/>
</dbReference>
<organism evidence="2 3">
    <name type="scientific">Rhizopus oryzae</name>
    <name type="common">Mucormycosis agent</name>
    <name type="synonym">Rhizopus arrhizus var. delemar</name>
    <dbReference type="NCBI Taxonomy" id="64495"/>
    <lineage>
        <taxon>Eukaryota</taxon>
        <taxon>Fungi</taxon>
        <taxon>Fungi incertae sedis</taxon>
        <taxon>Mucoromycota</taxon>
        <taxon>Mucoromycotina</taxon>
        <taxon>Mucoromycetes</taxon>
        <taxon>Mucorales</taxon>
        <taxon>Mucorineae</taxon>
        <taxon>Rhizopodaceae</taxon>
        <taxon>Rhizopus</taxon>
    </lineage>
</organism>
<gene>
    <name evidence="2" type="ORF">G6F51_014647</name>
</gene>
<feature type="region of interest" description="Disordered" evidence="1">
    <location>
        <begin position="1"/>
        <end position="25"/>
    </location>
</feature>
<protein>
    <submittedName>
        <fullName evidence="2">Uncharacterized protein</fullName>
    </submittedName>
</protein>
<sequence length="79" mass="8372">MPPTPARISAISAPAQASTTGPAWRRCSPWRRTKAFCAPMAMIRPAPANRPAVVAAIHIRKAQAAKGRAGCGHCRVKTI</sequence>
<accession>A0A9P7BYU7</accession>
<dbReference type="AlphaFoldDB" id="A0A9P7BYU7"/>
<comment type="caution">
    <text evidence="2">The sequence shown here is derived from an EMBL/GenBank/DDBJ whole genome shotgun (WGS) entry which is preliminary data.</text>
</comment>